<accession>A0A427XN52</accession>
<evidence type="ECO:0000313" key="3">
    <source>
        <dbReference type="Proteomes" id="UP000279236"/>
    </source>
</evidence>
<evidence type="ECO:0000313" key="2">
    <source>
        <dbReference type="EMBL" id="RSH80349.1"/>
    </source>
</evidence>
<dbReference type="RefSeq" id="XP_028475296.1">
    <property type="nucleotide sequence ID" value="XM_028624224.1"/>
</dbReference>
<organism evidence="2 3">
    <name type="scientific">Apiotrichum porosum</name>
    <dbReference type="NCBI Taxonomy" id="105984"/>
    <lineage>
        <taxon>Eukaryota</taxon>
        <taxon>Fungi</taxon>
        <taxon>Dikarya</taxon>
        <taxon>Basidiomycota</taxon>
        <taxon>Agaricomycotina</taxon>
        <taxon>Tremellomycetes</taxon>
        <taxon>Trichosporonales</taxon>
        <taxon>Trichosporonaceae</taxon>
        <taxon>Apiotrichum</taxon>
    </lineage>
</organism>
<dbReference type="InterPro" id="IPR011045">
    <property type="entry name" value="N2O_reductase_N"/>
</dbReference>
<keyword evidence="3" id="KW-1185">Reference proteome</keyword>
<dbReference type="GeneID" id="39593468"/>
<dbReference type="PANTHER" id="PTHR30344:SF7">
    <property type="entry name" value="DUF2415 DOMAIN-CONTAINING PROTEIN"/>
    <property type="match status" value="1"/>
</dbReference>
<evidence type="ECO:0008006" key="4">
    <source>
        <dbReference type="Google" id="ProtNLM"/>
    </source>
</evidence>
<evidence type="ECO:0000256" key="1">
    <source>
        <dbReference type="ARBA" id="ARBA00005564"/>
    </source>
</evidence>
<comment type="similarity">
    <text evidence="1">Belongs to the cycloisomerase 2 family.</text>
</comment>
<dbReference type="InterPro" id="IPR015943">
    <property type="entry name" value="WD40/YVTN_repeat-like_dom_sf"/>
</dbReference>
<dbReference type="AlphaFoldDB" id="A0A427XN52"/>
<reference evidence="2 3" key="1">
    <citation type="submission" date="2018-11" db="EMBL/GenBank/DDBJ databases">
        <title>Genome sequence of Apiotrichum porosum DSM 27194.</title>
        <authorList>
            <person name="Aliyu H."/>
            <person name="Gorte O."/>
            <person name="Ochsenreither K."/>
        </authorList>
    </citation>
    <scope>NUCLEOTIDE SEQUENCE [LARGE SCALE GENOMIC DNA]</scope>
    <source>
        <strain evidence="2 3">DSM 27194</strain>
    </source>
</reference>
<dbReference type="GO" id="GO:0017057">
    <property type="term" value="F:6-phosphogluconolactonase activity"/>
    <property type="evidence" value="ECO:0007669"/>
    <property type="project" value="TreeGrafter"/>
</dbReference>
<name>A0A427XN52_9TREE</name>
<dbReference type="InterPro" id="IPR050282">
    <property type="entry name" value="Cycloisomerase_2"/>
</dbReference>
<protein>
    <recommendedName>
        <fullName evidence="4">Isomerase YbhE</fullName>
    </recommendedName>
</protein>
<proteinExistence type="inferred from homology"/>
<dbReference type="EMBL" id="RSCE01000008">
    <property type="protein sequence ID" value="RSH80349.1"/>
    <property type="molecule type" value="Genomic_DNA"/>
</dbReference>
<dbReference type="Pfam" id="PF10282">
    <property type="entry name" value="Lactonase"/>
    <property type="match status" value="1"/>
</dbReference>
<gene>
    <name evidence="2" type="ORF">EHS24_008925</name>
</gene>
<dbReference type="OrthoDB" id="9972196at2759"/>
<comment type="caution">
    <text evidence="2">The sequence shown here is derived from an EMBL/GenBank/DDBJ whole genome shotgun (WGS) entry which is preliminary data.</text>
</comment>
<dbReference type="Proteomes" id="UP000279236">
    <property type="component" value="Unassembled WGS sequence"/>
</dbReference>
<dbReference type="InterPro" id="IPR019405">
    <property type="entry name" value="Lactonase_7-beta_prop"/>
</dbReference>
<dbReference type="Gene3D" id="2.130.10.10">
    <property type="entry name" value="YVTN repeat-like/Quinoprotein amine dehydrogenase"/>
    <property type="match status" value="1"/>
</dbReference>
<dbReference type="SUPFAM" id="SSF50974">
    <property type="entry name" value="Nitrous oxide reductase, N-terminal domain"/>
    <property type="match status" value="1"/>
</dbReference>
<dbReference type="PANTHER" id="PTHR30344">
    <property type="entry name" value="6-PHOSPHOGLUCONOLACTONASE-RELATED"/>
    <property type="match status" value="1"/>
</dbReference>
<sequence length="381" mass="40374">MAYTILAGGYRPSIALLAFDPSKDTSEALKLVSDSPAPENPSWIAVPPTATASTGGDVYSISRPLYSVSEKEGGSALSLNLADGKVSVTSEVPTQGAPCHVHIMKDGKGIVISNYLGGSIVYIPLAADGTLSSTDIQRVTFDFPYAASPAPNPERQDGSHAHHCIEGKRGLYVADLGSDRVWVVERNDGQFAVADYIQCEPGYGPRHLVLSEDGEIHHLRARRDGPHRRRVPATATKTSAPLATPVPFLPPSIPAAYTKFMDGAELVLNPATQEVYASNRLELHASKMNPTLAALAPADVAPGDAVAVYTTNSATGLDNDVKWVRTDCCCIRGMALSPDNKYVALAGMCKGGIAVYEVKAGGEWTRVGGLAIDNVTDFAWL</sequence>
<dbReference type="STRING" id="105984.A0A427XN52"/>